<keyword evidence="2" id="KW-1185">Reference proteome</keyword>
<reference evidence="1 2" key="1">
    <citation type="journal article" date="2016" name="Nat. Commun.">
        <title>Ectomycorrhizal ecology is imprinted in the genome of the dominant symbiotic fungus Cenococcum geophilum.</title>
        <authorList>
            <consortium name="DOE Joint Genome Institute"/>
            <person name="Peter M."/>
            <person name="Kohler A."/>
            <person name="Ohm R.A."/>
            <person name="Kuo A."/>
            <person name="Krutzmann J."/>
            <person name="Morin E."/>
            <person name="Arend M."/>
            <person name="Barry K.W."/>
            <person name="Binder M."/>
            <person name="Choi C."/>
            <person name="Clum A."/>
            <person name="Copeland A."/>
            <person name="Grisel N."/>
            <person name="Haridas S."/>
            <person name="Kipfer T."/>
            <person name="LaButti K."/>
            <person name="Lindquist E."/>
            <person name="Lipzen A."/>
            <person name="Maire R."/>
            <person name="Meier B."/>
            <person name="Mihaltcheva S."/>
            <person name="Molinier V."/>
            <person name="Murat C."/>
            <person name="Poggeler S."/>
            <person name="Quandt C.A."/>
            <person name="Sperisen C."/>
            <person name="Tritt A."/>
            <person name="Tisserant E."/>
            <person name="Crous P.W."/>
            <person name="Henrissat B."/>
            <person name="Nehls U."/>
            <person name="Egli S."/>
            <person name="Spatafora J.W."/>
            <person name="Grigoriev I.V."/>
            <person name="Martin F.M."/>
        </authorList>
    </citation>
    <scope>NUCLEOTIDE SEQUENCE [LARGE SCALE GENOMIC DNA]</scope>
    <source>
        <strain evidence="1 2">CBS 207.34</strain>
    </source>
</reference>
<dbReference type="EMBL" id="KV750746">
    <property type="protein sequence ID" value="OCL03395.1"/>
    <property type="molecule type" value="Genomic_DNA"/>
</dbReference>
<name>A0A8E2JN12_9PEZI</name>
<keyword evidence="1" id="KW-0378">Hydrolase</keyword>
<dbReference type="Gene3D" id="2.40.10.120">
    <property type="match status" value="1"/>
</dbReference>
<dbReference type="GO" id="GO:0006508">
    <property type="term" value="P:proteolysis"/>
    <property type="evidence" value="ECO:0007669"/>
    <property type="project" value="UniProtKB-KW"/>
</dbReference>
<evidence type="ECO:0000313" key="2">
    <source>
        <dbReference type="Proteomes" id="UP000250140"/>
    </source>
</evidence>
<dbReference type="GO" id="GO:0008233">
    <property type="term" value="F:peptidase activity"/>
    <property type="evidence" value="ECO:0007669"/>
    <property type="project" value="UniProtKB-KW"/>
</dbReference>
<dbReference type="AlphaFoldDB" id="A0A8E2JN12"/>
<dbReference type="SUPFAM" id="SSF50494">
    <property type="entry name" value="Trypsin-like serine proteases"/>
    <property type="match status" value="1"/>
</dbReference>
<evidence type="ECO:0000313" key="1">
    <source>
        <dbReference type="EMBL" id="OCL03395.1"/>
    </source>
</evidence>
<accession>A0A8E2JN12</accession>
<proteinExistence type="predicted"/>
<organism evidence="1 2">
    <name type="scientific">Glonium stellatum</name>
    <dbReference type="NCBI Taxonomy" id="574774"/>
    <lineage>
        <taxon>Eukaryota</taxon>
        <taxon>Fungi</taxon>
        <taxon>Dikarya</taxon>
        <taxon>Ascomycota</taxon>
        <taxon>Pezizomycotina</taxon>
        <taxon>Dothideomycetes</taxon>
        <taxon>Pleosporomycetidae</taxon>
        <taxon>Gloniales</taxon>
        <taxon>Gloniaceae</taxon>
        <taxon>Glonium</taxon>
    </lineage>
</organism>
<dbReference type="Proteomes" id="UP000250140">
    <property type="component" value="Unassembled WGS sequence"/>
</dbReference>
<keyword evidence="1" id="KW-0645">Protease</keyword>
<dbReference type="Pfam" id="PF13365">
    <property type="entry name" value="Trypsin_2"/>
    <property type="match status" value="1"/>
</dbReference>
<dbReference type="InterPro" id="IPR009003">
    <property type="entry name" value="Peptidase_S1_PA"/>
</dbReference>
<sequence>MPHLNPVTNLPDNLTEKSIGLAKSELNLMYAKQHQLKNPEMKLRLFQERQLRNVASEGSHRASITQATEATLVFTQEEAGTAVCISPQGLIITCSHCVAETPEEPNWEQHKWMIFASGQIIQAKCVAWDPKRDLALLQITAAQSPQAHTTSVFNRTPGTSSFPFISIAKYPPPLHTSLICIGHPGSEDLEISRLGIKTGYDVLHISTGLFHGYAFGQDLQDNSEIGALKHDCWTYWGHSGAPLVELFTGCLVGLHSSWDEDTALLEAAREL</sequence>
<gene>
    <name evidence="1" type="ORF">AOQ84DRAFT_442768</name>
</gene>
<protein>
    <submittedName>
        <fullName evidence="1">Trypsin-like serine protease</fullName>
    </submittedName>
</protein>
<dbReference type="OrthoDB" id="4217619at2759"/>